<dbReference type="Proteomes" id="UP000305238">
    <property type="component" value="Unassembled WGS sequence"/>
</dbReference>
<feature type="transmembrane region" description="Helical" evidence="1">
    <location>
        <begin position="162"/>
        <end position="195"/>
    </location>
</feature>
<dbReference type="AlphaFoldDB" id="A0A5S4HBW8"/>
<accession>A0A5S4HBW8</accession>
<name>A0A5S4HBW8_9ACTN</name>
<keyword evidence="1" id="KW-0812">Transmembrane</keyword>
<feature type="transmembrane region" description="Helical" evidence="1">
    <location>
        <begin position="414"/>
        <end position="433"/>
    </location>
</feature>
<evidence type="ECO:0000256" key="1">
    <source>
        <dbReference type="SAM" id="Phobius"/>
    </source>
</evidence>
<keyword evidence="1" id="KW-1133">Transmembrane helix</keyword>
<comment type="caution">
    <text evidence="2">The sequence shown here is derived from an EMBL/GenBank/DDBJ whole genome shotgun (WGS) entry which is preliminary data.</text>
</comment>
<feature type="transmembrane region" description="Helical" evidence="1">
    <location>
        <begin position="387"/>
        <end position="407"/>
    </location>
</feature>
<dbReference type="RefSeq" id="WP_138638155.1">
    <property type="nucleotide sequence ID" value="NZ_VCKZ01000152.1"/>
</dbReference>
<evidence type="ECO:0008006" key="4">
    <source>
        <dbReference type="Google" id="ProtNLM"/>
    </source>
</evidence>
<feature type="transmembrane region" description="Helical" evidence="1">
    <location>
        <begin position="136"/>
        <end position="156"/>
    </location>
</feature>
<gene>
    <name evidence="2" type="ORF">ETD96_20885</name>
</gene>
<proteinExistence type="predicted"/>
<dbReference type="EMBL" id="VCKZ01000152">
    <property type="protein sequence ID" value="TMR36380.1"/>
    <property type="molecule type" value="Genomic_DNA"/>
</dbReference>
<dbReference type="OrthoDB" id="3212150at2"/>
<keyword evidence="3" id="KW-1185">Reference proteome</keyword>
<keyword evidence="1" id="KW-0472">Membrane</keyword>
<feature type="transmembrane region" description="Helical" evidence="1">
    <location>
        <begin position="85"/>
        <end position="102"/>
    </location>
</feature>
<reference evidence="2 3" key="1">
    <citation type="submission" date="2019-05" db="EMBL/GenBank/DDBJ databases">
        <title>Draft genome sequence of Actinomadura geliboluensis A8036.</title>
        <authorList>
            <person name="Saricaoglu S."/>
            <person name="Isik K."/>
        </authorList>
    </citation>
    <scope>NUCLEOTIDE SEQUENCE [LARGE SCALE GENOMIC DNA]</scope>
    <source>
        <strain evidence="2 3">A8036</strain>
    </source>
</reference>
<evidence type="ECO:0000313" key="3">
    <source>
        <dbReference type="Proteomes" id="UP000305238"/>
    </source>
</evidence>
<sequence length="442" mass="49240">MLLRAAGRSLLVHGLFLVVLAGAFAVRWVAMKGYPSPLWFGDSATYLQGALDLEPSVLRPSGYSLFLWALGPFHSFTVLLWTQHLLGLLTGVLVYVLVWRAVRAGARRWWWPASLVGAAVSVPVLYDAYQIELEHLLMADGLFTVVLFAAVAVVLWRERMSWWTGALAGLLVACGALVRSVGLPMLLVVVFCMLVRRAGWRAVTAAVAAAVIPVVAYMSWFHSAHGQFAMTNTSNVWLYGRTVDFADCTVMKPDPEVAAFCRDHLPERRGAAPAFRALWGNDSPFRQFPDGIRDPRANELAGEFAKEAIREQPGAYLDTVLRDTLRAFEWERHPYPTRITADEYEFPVGAVLRDWDAMVAYPYGGDTAQPRVVDPYAEWMRDYQDRFYVRGPMLGAMMLIGLIGLLLRIRRLGGAVLLPWGTGLALLVVPAATADFDYRYVL</sequence>
<evidence type="ECO:0000313" key="2">
    <source>
        <dbReference type="EMBL" id="TMR36380.1"/>
    </source>
</evidence>
<organism evidence="2 3">
    <name type="scientific">Actinomadura geliboluensis</name>
    <dbReference type="NCBI Taxonomy" id="882440"/>
    <lineage>
        <taxon>Bacteria</taxon>
        <taxon>Bacillati</taxon>
        <taxon>Actinomycetota</taxon>
        <taxon>Actinomycetes</taxon>
        <taxon>Streptosporangiales</taxon>
        <taxon>Thermomonosporaceae</taxon>
        <taxon>Actinomadura</taxon>
    </lineage>
</organism>
<feature type="transmembrane region" description="Helical" evidence="1">
    <location>
        <begin position="108"/>
        <end position="129"/>
    </location>
</feature>
<protein>
    <recommendedName>
        <fullName evidence="4">Glycosyltransferase RgtA/B/C/D-like domain-containing protein</fullName>
    </recommendedName>
</protein>
<feature type="transmembrane region" description="Helical" evidence="1">
    <location>
        <begin position="202"/>
        <end position="220"/>
    </location>
</feature>
<feature type="non-terminal residue" evidence="2">
    <location>
        <position position="442"/>
    </location>
</feature>